<dbReference type="InterPro" id="IPR010285">
    <property type="entry name" value="DNA_helicase_pif1-like_DEAD"/>
</dbReference>
<reference evidence="3" key="1">
    <citation type="submission" date="2019-10" db="EMBL/GenBank/DDBJ databases">
        <authorList>
            <consortium name="DOE Joint Genome Institute"/>
            <person name="Kuo A."/>
            <person name="Miyauchi S."/>
            <person name="Kiss E."/>
            <person name="Drula E."/>
            <person name="Kohler A."/>
            <person name="Sanchez-Garcia M."/>
            <person name="Andreopoulos B."/>
            <person name="Barry K.W."/>
            <person name="Bonito G."/>
            <person name="Buee M."/>
            <person name="Carver A."/>
            <person name="Chen C."/>
            <person name="Cichocki N."/>
            <person name="Clum A."/>
            <person name="Culley D."/>
            <person name="Crous P.W."/>
            <person name="Fauchery L."/>
            <person name="Girlanda M."/>
            <person name="Hayes R."/>
            <person name="Keri Z."/>
            <person name="LaButti K."/>
            <person name="Lipzen A."/>
            <person name="Lombard V."/>
            <person name="Magnuson J."/>
            <person name="Maillard F."/>
            <person name="Morin E."/>
            <person name="Murat C."/>
            <person name="Nolan M."/>
            <person name="Ohm R."/>
            <person name="Pangilinan J."/>
            <person name="Pereira M."/>
            <person name="Perotto S."/>
            <person name="Peter M."/>
            <person name="Riley R."/>
            <person name="Sitrit Y."/>
            <person name="Stielow B."/>
            <person name="Szollosi G."/>
            <person name="Zifcakova L."/>
            <person name="Stursova M."/>
            <person name="Spatafora J.W."/>
            <person name="Tedersoo L."/>
            <person name="Vaario L.-M."/>
            <person name="Yamada A."/>
            <person name="Yan M."/>
            <person name="Wang P."/>
            <person name="Xu J."/>
            <person name="Bruns T."/>
            <person name="Baldrian P."/>
            <person name="Vilgalys R."/>
            <person name="Henrissat B."/>
            <person name="Grigoriev I.V."/>
            <person name="Hibbett D."/>
            <person name="Nagy L.G."/>
            <person name="Martin F.M."/>
        </authorList>
    </citation>
    <scope>NUCLEOTIDE SEQUENCE</scope>
    <source>
        <strain evidence="3">BED1</strain>
    </source>
</reference>
<keyword evidence="1" id="KW-0067">ATP-binding</keyword>
<feature type="domain" description="DNA helicase Pif1-like DEAD-box helicase" evidence="2">
    <location>
        <begin position="2"/>
        <end position="65"/>
    </location>
</feature>
<dbReference type="Proteomes" id="UP001194468">
    <property type="component" value="Unassembled WGS sequence"/>
</dbReference>
<feature type="non-terminal residue" evidence="3">
    <location>
        <position position="1"/>
    </location>
</feature>
<organism evidence="3 4">
    <name type="scientific">Boletus edulis BED1</name>
    <dbReference type="NCBI Taxonomy" id="1328754"/>
    <lineage>
        <taxon>Eukaryota</taxon>
        <taxon>Fungi</taxon>
        <taxon>Dikarya</taxon>
        <taxon>Basidiomycota</taxon>
        <taxon>Agaricomycotina</taxon>
        <taxon>Agaricomycetes</taxon>
        <taxon>Agaricomycetidae</taxon>
        <taxon>Boletales</taxon>
        <taxon>Boletineae</taxon>
        <taxon>Boletaceae</taxon>
        <taxon>Boletoideae</taxon>
        <taxon>Boletus</taxon>
    </lineage>
</organism>
<comment type="similarity">
    <text evidence="1">Belongs to the helicase family.</text>
</comment>
<dbReference type="EMBL" id="WHUW01000012">
    <property type="protein sequence ID" value="KAF8440208.1"/>
    <property type="molecule type" value="Genomic_DNA"/>
</dbReference>
<reference evidence="3" key="2">
    <citation type="journal article" date="2020" name="Nat. Commun.">
        <title>Large-scale genome sequencing of mycorrhizal fungi provides insights into the early evolution of symbiotic traits.</title>
        <authorList>
            <person name="Miyauchi S."/>
            <person name="Kiss E."/>
            <person name="Kuo A."/>
            <person name="Drula E."/>
            <person name="Kohler A."/>
            <person name="Sanchez-Garcia M."/>
            <person name="Morin E."/>
            <person name="Andreopoulos B."/>
            <person name="Barry K.W."/>
            <person name="Bonito G."/>
            <person name="Buee M."/>
            <person name="Carver A."/>
            <person name="Chen C."/>
            <person name="Cichocki N."/>
            <person name="Clum A."/>
            <person name="Culley D."/>
            <person name="Crous P.W."/>
            <person name="Fauchery L."/>
            <person name="Girlanda M."/>
            <person name="Hayes R.D."/>
            <person name="Keri Z."/>
            <person name="LaButti K."/>
            <person name="Lipzen A."/>
            <person name="Lombard V."/>
            <person name="Magnuson J."/>
            <person name="Maillard F."/>
            <person name="Murat C."/>
            <person name="Nolan M."/>
            <person name="Ohm R.A."/>
            <person name="Pangilinan J."/>
            <person name="Pereira M.F."/>
            <person name="Perotto S."/>
            <person name="Peter M."/>
            <person name="Pfister S."/>
            <person name="Riley R."/>
            <person name="Sitrit Y."/>
            <person name="Stielow J.B."/>
            <person name="Szollosi G."/>
            <person name="Zifcakova L."/>
            <person name="Stursova M."/>
            <person name="Spatafora J.W."/>
            <person name="Tedersoo L."/>
            <person name="Vaario L.M."/>
            <person name="Yamada A."/>
            <person name="Yan M."/>
            <person name="Wang P."/>
            <person name="Xu J."/>
            <person name="Bruns T."/>
            <person name="Baldrian P."/>
            <person name="Vilgalys R."/>
            <person name="Dunand C."/>
            <person name="Henrissat B."/>
            <person name="Grigoriev I.V."/>
            <person name="Hibbett D."/>
            <person name="Nagy L.G."/>
            <person name="Martin F.M."/>
        </authorList>
    </citation>
    <scope>NUCLEOTIDE SEQUENCE</scope>
    <source>
        <strain evidence="3">BED1</strain>
    </source>
</reference>
<comment type="catalytic activity">
    <reaction evidence="1">
        <text>ATP + H2O = ADP + phosphate + H(+)</text>
        <dbReference type="Rhea" id="RHEA:13065"/>
        <dbReference type="ChEBI" id="CHEBI:15377"/>
        <dbReference type="ChEBI" id="CHEBI:15378"/>
        <dbReference type="ChEBI" id="CHEBI:30616"/>
        <dbReference type="ChEBI" id="CHEBI:43474"/>
        <dbReference type="ChEBI" id="CHEBI:456216"/>
        <dbReference type="EC" id="5.6.2.3"/>
    </reaction>
</comment>
<dbReference type="GO" id="GO:0006281">
    <property type="term" value="P:DNA repair"/>
    <property type="evidence" value="ECO:0007669"/>
    <property type="project" value="UniProtKB-KW"/>
</dbReference>
<dbReference type="GO" id="GO:0006310">
    <property type="term" value="P:DNA recombination"/>
    <property type="evidence" value="ECO:0007669"/>
    <property type="project" value="UniProtKB-KW"/>
</dbReference>
<comment type="caution">
    <text evidence="3">The sequence shown here is derived from an EMBL/GenBank/DDBJ whole genome shotgun (WGS) entry which is preliminary data.</text>
</comment>
<gene>
    <name evidence="3" type="ORF">L210DRAFT_835351</name>
</gene>
<evidence type="ECO:0000256" key="1">
    <source>
        <dbReference type="RuleBase" id="RU363044"/>
    </source>
</evidence>
<keyword evidence="1" id="KW-0378">Hydrolase</keyword>
<comment type="cofactor">
    <cofactor evidence="1">
        <name>Mg(2+)</name>
        <dbReference type="ChEBI" id="CHEBI:18420"/>
    </cofactor>
</comment>
<evidence type="ECO:0000313" key="3">
    <source>
        <dbReference type="EMBL" id="KAF8440208.1"/>
    </source>
</evidence>
<evidence type="ECO:0000259" key="2">
    <source>
        <dbReference type="Pfam" id="PF05970"/>
    </source>
</evidence>
<keyword evidence="1" id="KW-0233">DNA recombination</keyword>
<name>A0AAD4GF23_BOLED</name>
<evidence type="ECO:0000313" key="4">
    <source>
        <dbReference type="Proteomes" id="UP001194468"/>
    </source>
</evidence>
<keyword evidence="4" id="KW-1185">Reference proteome</keyword>
<dbReference type="AlphaFoldDB" id="A0AAD4GF23"/>
<accession>A0AAD4GF23</accession>
<dbReference type="GO" id="GO:0005524">
    <property type="term" value="F:ATP binding"/>
    <property type="evidence" value="ECO:0007669"/>
    <property type="project" value="UniProtKB-KW"/>
</dbReference>
<feature type="non-terminal residue" evidence="3">
    <location>
        <position position="66"/>
    </location>
</feature>
<dbReference type="EC" id="5.6.2.3" evidence="1"/>
<dbReference type="Pfam" id="PF05970">
    <property type="entry name" value="PIF1"/>
    <property type="match status" value="1"/>
</dbReference>
<keyword evidence="1" id="KW-0227">DNA damage</keyword>
<proteinExistence type="inferred from homology"/>
<dbReference type="GO" id="GO:0016787">
    <property type="term" value="F:hydrolase activity"/>
    <property type="evidence" value="ECO:0007669"/>
    <property type="project" value="UniProtKB-KW"/>
</dbReference>
<keyword evidence="1" id="KW-0347">Helicase</keyword>
<dbReference type="GO" id="GO:0000723">
    <property type="term" value="P:telomere maintenance"/>
    <property type="evidence" value="ECO:0007669"/>
    <property type="project" value="InterPro"/>
</dbReference>
<keyword evidence="1" id="KW-0547">Nucleotide-binding</keyword>
<dbReference type="GO" id="GO:0043139">
    <property type="term" value="F:5'-3' DNA helicase activity"/>
    <property type="evidence" value="ECO:0007669"/>
    <property type="project" value="UniProtKB-EC"/>
</dbReference>
<sequence>QASAIFWDKLPIANKAGWECAHILCCHVMLGGKVMVGSGDFRQVTPIVPGSGKMATLAASMKTSFL</sequence>
<protein>
    <recommendedName>
        <fullName evidence="1">ATP-dependent DNA helicase</fullName>
        <ecNumber evidence="1">5.6.2.3</ecNumber>
    </recommendedName>
</protein>
<keyword evidence="1" id="KW-0234">DNA repair</keyword>